<dbReference type="AlphaFoldDB" id="A0A212JA93"/>
<proteinExistence type="predicted"/>
<evidence type="ECO:0000313" key="1">
    <source>
        <dbReference type="EMBL" id="SBV96329.1"/>
    </source>
</evidence>
<protein>
    <submittedName>
        <fullName evidence="1">Uncharacterized protein</fullName>
    </submittedName>
</protein>
<reference evidence="1" key="1">
    <citation type="submission" date="2016-04" db="EMBL/GenBank/DDBJ databases">
        <authorList>
            <person name="Evans L.H."/>
            <person name="Alamgir A."/>
            <person name="Owens N."/>
            <person name="Weber N.D."/>
            <person name="Virtaneva K."/>
            <person name="Barbian K."/>
            <person name="Babar A."/>
            <person name="Rosenke K."/>
        </authorList>
    </citation>
    <scope>NUCLEOTIDE SEQUENCE</scope>
    <source>
        <strain evidence="1">86-2</strain>
    </source>
</reference>
<dbReference type="EMBL" id="FLUL01000001">
    <property type="protein sequence ID" value="SBV96329.1"/>
    <property type="molecule type" value="Genomic_DNA"/>
</dbReference>
<organism evidence="1">
    <name type="scientific">uncultured Dysgonomonas sp</name>
    <dbReference type="NCBI Taxonomy" id="206096"/>
    <lineage>
        <taxon>Bacteria</taxon>
        <taxon>Pseudomonadati</taxon>
        <taxon>Bacteroidota</taxon>
        <taxon>Bacteroidia</taxon>
        <taxon>Bacteroidales</taxon>
        <taxon>Dysgonomonadaceae</taxon>
        <taxon>Dysgonomonas</taxon>
        <taxon>environmental samples</taxon>
    </lineage>
</organism>
<sequence length="56" mass="6421">MAEWSIAAVLKTVELRGSGGSNPSLSAERLRQNKPRTRKVLQISDLWDFFIYSHFI</sequence>
<name>A0A212JA93_9BACT</name>
<gene>
    <name evidence="1" type="ORF">KL86DYS2_11074</name>
</gene>
<accession>A0A212JA93</accession>